<dbReference type="InterPro" id="IPR047215">
    <property type="entry name" value="Galactose_mutarotase-like"/>
</dbReference>
<dbReference type="SUPFAM" id="SSF74650">
    <property type="entry name" value="Galactose mutarotase-like"/>
    <property type="match status" value="1"/>
</dbReference>
<dbReference type="Proteomes" id="UP000266376">
    <property type="component" value="Unassembled WGS sequence"/>
</dbReference>
<dbReference type="CDD" id="cd09019">
    <property type="entry name" value="galactose_mutarotase_like"/>
    <property type="match status" value="1"/>
</dbReference>
<accession>A0A395XRU0</accession>
<comment type="similarity">
    <text evidence="2 5">Belongs to the aldose epimerase family.</text>
</comment>
<dbReference type="EC" id="5.1.3.3" evidence="5"/>
<evidence type="ECO:0000313" key="9">
    <source>
        <dbReference type="EMBL" id="RGW55261.1"/>
    </source>
</evidence>
<evidence type="ECO:0000256" key="8">
    <source>
        <dbReference type="PIRSR" id="PIRSR005096-3"/>
    </source>
</evidence>
<organism evidence="9 10">
    <name type="scientific">Dorea formicigenerans</name>
    <dbReference type="NCBI Taxonomy" id="39486"/>
    <lineage>
        <taxon>Bacteria</taxon>
        <taxon>Bacillati</taxon>
        <taxon>Bacillota</taxon>
        <taxon>Clostridia</taxon>
        <taxon>Lachnospirales</taxon>
        <taxon>Lachnospiraceae</taxon>
        <taxon>Dorea</taxon>
    </lineage>
</organism>
<dbReference type="GO" id="GO:0030246">
    <property type="term" value="F:carbohydrate binding"/>
    <property type="evidence" value="ECO:0007669"/>
    <property type="project" value="InterPro"/>
</dbReference>
<gene>
    <name evidence="9" type="ORF">DWV67_02665</name>
</gene>
<comment type="catalytic activity">
    <reaction evidence="5">
        <text>alpha-D-glucose = beta-D-glucose</text>
        <dbReference type="Rhea" id="RHEA:10264"/>
        <dbReference type="ChEBI" id="CHEBI:15903"/>
        <dbReference type="ChEBI" id="CHEBI:17925"/>
        <dbReference type="EC" id="5.1.3.3"/>
    </reaction>
</comment>
<dbReference type="EMBL" id="QSAJ01000004">
    <property type="protein sequence ID" value="RGW55261.1"/>
    <property type="molecule type" value="Genomic_DNA"/>
</dbReference>
<evidence type="ECO:0000256" key="3">
    <source>
        <dbReference type="ARBA" id="ARBA00023235"/>
    </source>
</evidence>
<dbReference type="PANTHER" id="PTHR10091">
    <property type="entry name" value="ALDOSE-1-EPIMERASE"/>
    <property type="match status" value="1"/>
</dbReference>
<dbReference type="AlphaFoldDB" id="A0A395XRU0"/>
<feature type="binding site" evidence="7">
    <location>
        <position position="248"/>
    </location>
    <ligand>
        <name>beta-D-galactose</name>
        <dbReference type="ChEBI" id="CHEBI:27667"/>
    </ligand>
</feature>
<dbReference type="Gene3D" id="2.70.98.10">
    <property type="match status" value="1"/>
</dbReference>
<dbReference type="Pfam" id="PF01263">
    <property type="entry name" value="Aldose_epim"/>
    <property type="match status" value="1"/>
</dbReference>
<evidence type="ECO:0000256" key="7">
    <source>
        <dbReference type="PIRSR" id="PIRSR005096-2"/>
    </source>
</evidence>
<evidence type="ECO:0000256" key="6">
    <source>
        <dbReference type="PIRSR" id="PIRSR005096-1"/>
    </source>
</evidence>
<feature type="binding site" evidence="8">
    <location>
        <begin position="78"/>
        <end position="79"/>
    </location>
    <ligand>
        <name>beta-D-galactose</name>
        <dbReference type="ChEBI" id="CHEBI:27667"/>
    </ligand>
</feature>
<comment type="pathway">
    <text evidence="1 5">Carbohydrate metabolism; hexose metabolism.</text>
</comment>
<dbReference type="InterPro" id="IPR014718">
    <property type="entry name" value="GH-type_carb-bd"/>
</dbReference>
<feature type="active site" description="Proton acceptor" evidence="6">
    <location>
        <position position="312"/>
    </location>
</feature>
<dbReference type="GO" id="GO:0004034">
    <property type="term" value="F:aldose 1-epimerase activity"/>
    <property type="evidence" value="ECO:0007669"/>
    <property type="project" value="UniProtKB-EC"/>
</dbReference>
<name>A0A395XRU0_9FIRM</name>
<dbReference type="GO" id="GO:0033499">
    <property type="term" value="P:galactose catabolic process via UDP-galactose, Leloir pathway"/>
    <property type="evidence" value="ECO:0007669"/>
    <property type="project" value="TreeGrafter"/>
</dbReference>
<dbReference type="PANTHER" id="PTHR10091:SF0">
    <property type="entry name" value="GALACTOSE MUTAROTASE"/>
    <property type="match status" value="1"/>
</dbReference>
<proteinExistence type="inferred from homology"/>
<evidence type="ECO:0000256" key="1">
    <source>
        <dbReference type="ARBA" id="ARBA00005028"/>
    </source>
</evidence>
<dbReference type="PIRSF" id="PIRSF005096">
    <property type="entry name" value="GALM"/>
    <property type="match status" value="1"/>
</dbReference>
<evidence type="ECO:0000256" key="5">
    <source>
        <dbReference type="PIRNR" id="PIRNR005096"/>
    </source>
</evidence>
<evidence type="ECO:0000256" key="4">
    <source>
        <dbReference type="ARBA" id="ARBA00023277"/>
    </source>
</evidence>
<sequence length="347" mass="37849">MITTTDFGTLCDGRTVRLYTLKNDAIELSVTDYGSTLVRLLVPDKNGKPTDVVLGYDDLAGYVADDTCFGNNVGRSANRIGGASFTLNGTEYKLAANDGENNLHSGPDSYSKRIWDVAAKTDTSITFSLESPHMDQGFPGALTMSVTYEISGQNEEPAFSITYEAAPDQDTLISMTHHSYYNLNGEGSGDILNHKVTLAADFYTPTNAASVPTGEITSVTGTVMDFRDGRYLGTDIEDSTLQTARGYDHNWVIGTGYGVPHKVLTATGDQSGISMDLSTDYPGIQLYTANYLEHVAGKQGHVYEARDAVCFEPQYFPDAIHHPNFPSPVVKAGETYKKQIIYHFYTD</sequence>
<evidence type="ECO:0000313" key="10">
    <source>
        <dbReference type="Proteomes" id="UP000266376"/>
    </source>
</evidence>
<dbReference type="UniPathway" id="UPA00242"/>
<dbReference type="InterPro" id="IPR015443">
    <property type="entry name" value="Aldose_1-epimerase"/>
</dbReference>
<protein>
    <recommendedName>
        <fullName evidence="5">Aldose 1-epimerase</fullName>
        <ecNumber evidence="5">5.1.3.3</ecNumber>
    </recommendedName>
</protein>
<feature type="binding site" evidence="8">
    <location>
        <begin position="178"/>
        <end position="180"/>
    </location>
    <ligand>
        <name>beta-D-galactose</name>
        <dbReference type="ChEBI" id="CHEBI:27667"/>
    </ligand>
</feature>
<keyword evidence="3 5" id="KW-0413">Isomerase</keyword>
<dbReference type="InterPro" id="IPR011013">
    <property type="entry name" value="Gal_mutarotase_sf_dom"/>
</dbReference>
<feature type="active site" description="Proton donor" evidence="6">
    <location>
        <position position="178"/>
    </location>
</feature>
<keyword evidence="4 5" id="KW-0119">Carbohydrate metabolism</keyword>
<comment type="caution">
    <text evidence="9">The sequence shown here is derived from an EMBL/GenBank/DDBJ whole genome shotgun (WGS) entry which is preliminary data.</text>
</comment>
<dbReference type="NCBIfam" id="NF008277">
    <property type="entry name" value="PRK11055.1"/>
    <property type="match status" value="1"/>
</dbReference>
<dbReference type="GO" id="GO:0006006">
    <property type="term" value="P:glucose metabolic process"/>
    <property type="evidence" value="ECO:0007669"/>
    <property type="project" value="TreeGrafter"/>
</dbReference>
<reference evidence="9 10" key="1">
    <citation type="submission" date="2018-08" db="EMBL/GenBank/DDBJ databases">
        <title>A genome reference for cultivated species of the human gut microbiota.</title>
        <authorList>
            <person name="Zou Y."/>
            <person name="Xue W."/>
            <person name="Luo G."/>
        </authorList>
    </citation>
    <scope>NUCLEOTIDE SEQUENCE [LARGE SCALE GENOMIC DNA]</scope>
    <source>
        <strain evidence="9 10">AF12-11</strain>
    </source>
</reference>
<dbReference type="InterPro" id="IPR008183">
    <property type="entry name" value="Aldose_1/G6P_1-epimerase"/>
</dbReference>
<evidence type="ECO:0000256" key="2">
    <source>
        <dbReference type="ARBA" id="ARBA00006206"/>
    </source>
</evidence>